<keyword evidence="2" id="KW-0479">Metal-binding</keyword>
<feature type="domain" description="Nudix hydrolase" evidence="5">
    <location>
        <begin position="14"/>
        <end position="145"/>
    </location>
</feature>
<dbReference type="GO" id="GO:0046872">
    <property type="term" value="F:metal ion binding"/>
    <property type="evidence" value="ECO:0007669"/>
    <property type="project" value="UniProtKB-KW"/>
</dbReference>
<dbReference type="GO" id="GO:0005737">
    <property type="term" value="C:cytoplasm"/>
    <property type="evidence" value="ECO:0007669"/>
    <property type="project" value="TreeGrafter"/>
</dbReference>
<proteinExistence type="predicted"/>
<dbReference type="OrthoDB" id="7066910at2"/>
<dbReference type="SUPFAM" id="SSF55811">
    <property type="entry name" value="Nudix"/>
    <property type="match status" value="1"/>
</dbReference>
<gene>
    <name evidence="6" type="ORF">BKE38_10250</name>
</gene>
<name>A0A1V2H5K7_9PROT</name>
<keyword evidence="3 6" id="KW-0378">Hydrolase</keyword>
<protein>
    <submittedName>
        <fullName evidence="6">NUDIX hydrolase</fullName>
    </submittedName>
</protein>
<dbReference type="Proteomes" id="UP000188879">
    <property type="component" value="Unassembled WGS sequence"/>
</dbReference>
<dbReference type="AlphaFoldDB" id="A0A1V2H5K7"/>
<dbReference type="CDD" id="cd04666">
    <property type="entry name" value="NUDIX_DIPP2_like_Nudt4"/>
    <property type="match status" value="1"/>
</dbReference>
<evidence type="ECO:0000313" key="7">
    <source>
        <dbReference type="Proteomes" id="UP000188879"/>
    </source>
</evidence>
<dbReference type="Pfam" id="PF00293">
    <property type="entry name" value="NUDIX"/>
    <property type="match status" value="1"/>
</dbReference>
<reference evidence="6 7" key="1">
    <citation type="submission" date="2016-10" db="EMBL/GenBank/DDBJ databases">
        <title>Draft Genome sequence of Roseomonas sp. strain M3.</title>
        <authorList>
            <person name="Subhash Y."/>
            <person name="Lee S."/>
        </authorList>
    </citation>
    <scope>NUCLEOTIDE SEQUENCE [LARGE SCALE GENOMIC DNA]</scope>
    <source>
        <strain evidence="6 7">M3</strain>
    </source>
</reference>
<evidence type="ECO:0000313" key="6">
    <source>
        <dbReference type="EMBL" id="ONG54421.1"/>
    </source>
</evidence>
<comment type="cofactor">
    <cofactor evidence="1">
        <name>Mg(2+)</name>
        <dbReference type="ChEBI" id="CHEBI:18420"/>
    </cofactor>
</comment>
<dbReference type="GO" id="GO:0016462">
    <property type="term" value="F:pyrophosphatase activity"/>
    <property type="evidence" value="ECO:0007669"/>
    <property type="project" value="InterPro"/>
</dbReference>
<comment type="caution">
    <text evidence="6">The sequence shown here is derived from an EMBL/GenBank/DDBJ whole genome shotgun (WGS) entry which is preliminary data.</text>
</comment>
<dbReference type="PANTHER" id="PTHR12629">
    <property type="entry name" value="DIPHOSPHOINOSITOL POLYPHOSPHATE PHOSPHOHYDROLASE"/>
    <property type="match status" value="1"/>
</dbReference>
<evidence type="ECO:0000256" key="4">
    <source>
        <dbReference type="ARBA" id="ARBA00022842"/>
    </source>
</evidence>
<sequence length="146" mass="16653">MTDSAKRATAKTIGGRQYAALPLRRQGSELQVMLLTSRRTRRWVLPKGWAEPGLCPHELAAKEAYEEAGLQGRMEPLAVGEYHYDKELRDGRFVPCTVGVFPLWVERQLDDWPERAERETGWFSLAAAAKLVIEPELSVLLRDYRV</sequence>
<keyword evidence="7" id="KW-1185">Reference proteome</keyword>
<organism evidence="6 7">
    <name type="scientific">Teichococcus deserti</name>
    <dbReference type="NCBI Taxonomy" id="1817963"/>
    <lineage>
        <taxon>Bacteria</taxon>
        <taxon>Pseudomonadati</taxon>
        <taxon>Pseudomonadota</taxon>
        <taxon>Alphaproteobacteria</taxon>
        <taxon>Acetobacterales</taxon>
        <taxon>Roseomonadaceae</taxon>
        <taxon>Roseomonas</taxon>
    </lineage>
</organism>
<accession>A0A1V2H5K7</accession>
<dbReference type="PROSITE" id="PS51462">
    <property type="entry name" value="NUDIX"/>
    <property type="match status" value="1"/>
</dbReference>
<keyword evidence="4" id="KW-0460">Magnesium</keyword>
<evidence type="ECO:0000256" key="3">
    <source>
        <dbReference type="ARBA" id="ARBA00022801"/>
    </source>
</evidence>
<dbReference type="InterPro" id="IPR047198">
    <property type="entry name" value="DDP-like_NUDIX"/>
</dbReference>
<dbReference type="Gene3D" id="3.90.79.10">
    <property type="entry name" value="Nucleoside Triphosphate Pyrophosphohydrolase"/>
    <property type="match status" value="1"/>
</dbReference>
<dbReference type="InterPro" id="IPR000086">
    <property type="entry name" value="NUDIX_hydrolase_dom"/>
</dbReference>
<evidence type="ECO:0000256" key="2">
    <source>
        <dbReference type="ARBA" id="ARBA00022723"/>
    </source>
</evidence>
<evidence type="ECO:0000259" key="5">
    <source>
        <dbReference type="PROSITE" id="PS51462"/>
    </source>
</evidence>
<dbReference type="EMBL" id="MLCO01000084">
    <property type="protein sequence ID" value="ONG54421.1"/>
    <property type="molecule type" value="Genomic_DNA"/>
</dbReference>
<dbReference type="PANTHER" id="PTHR12629:SF0">
    <property type="entry name" value="DIPHOSPHOINOSITOL-POLYPHOSPHATE DIPHOSPHATASE"/>
    <property type="match status" value="1"/>
</dbReference>
<dbReference type="InterPro" id="IPR015797">
    <property type="entry name" value="NUDIX_hydrolase-like_dom_sf"/>
</dbReference>
<evidence type="ECO:0000256" key="1">
    <source>
        <dbReference type="ARBA" id="ARBA00001946"/>
    </source>
</evidence>